<gene>
    <name evidence="1" type="ORF">D5086_010013</name>
</gene>
<dbReference type="Proteomes" id="UP000309997">
    <property type="component" value="Unassembled WGS sequence"/>
</dbReference>
<proteinExistence type="predicted"/>
<sequence>MTTSPKSVPNGCGEGDEENPVTVTVLEDTAPLLKTLQSPRRKSGALSIFNGSQSQNGIKKRKKDIS</sequence>
<reference evidence="1 2" key="1">
    <citation type="journal article" date="2024" name="Plant Biotechnol. J.">
        <title>Genome and CRISPR/Cas9 system of a widespread forest tree (Populus alba) in the world.</title>
        <authorList>
            <person name="Liu Y.J."/>
            <person name="Jiang P.F."/>
            <person name="Han X.M."/>
            <person name="Li X.Y."/>
            <person name="Wang H.M."/>
            <person name="Wang Y.J."/>
            <person name="Wang X.X."/>
            <person name="Zeng Q.Y."/>
        </authorList>
    </citation>
    <scope>NUCLEOTIDE SEQUENCE [LARGE SCALE GENOMIC DNA]</scope>
    <source>
        <strain evidence="2">cv. PAL-ZL1</strain>
    </source>
</reference>
<evidence type="ECO:0000313" key="2">
    <source>
        <dbReference type="Proteomes" id="UP000309997"/>
    </source>
</evidence>
<evidence type="ECO:0000313" key="1">
    <source>
        <dbReference type="EMBL" id="KAL3591373.1"/>
    </source>
</evidence>
<accession>A0ACC4C8M2</accession>
<protein>
    <submittedName>
        <fullName evidence="1">Uncharacterized protein</fullName>
    </submittedName>
</protein>
<organism evidence="1 2">
    <name type="scientific">Populus alba</name>
    <name type="common">White poplar</name>
    <dbReference type="NCBI Taxonomy" id="43335"/>
    <lineage>
        <taxon>Eukaryota</taxon>
        <taxon>Viridiplantae</taxon>
        <taxon>Streptophyta</taxon>
        <taxon>Embryophyta</taxon>
        <taxon>Tracheophyta</taxon>
        <taxon>Spermatophyta</taxon>
        <taxon>Magnoliopsida</taxon>
        <taxon>eudicotyledons</taxon>
        <taxon>Gunneridae</taxon>
        <taxon>Pentapetalae</taxon>
        <taxon>rosids</taxon>
        <taxon>fabids</taxon>
        <taxon>Malpighiales</taxon>
        <taxon>Salicaceae</taxon>
        <taxon>Saliceae</taxon>
        <taxon>Populus</taxon>
    </lineage>
</organism>
<dbReference type="EMBL" id="RCHU02000005">
    <property type="protein sequence ID" value="KAL3591373.1"/>
    <property type="molecule type" value="Genomic_DNA"/>
</dbReference>
<name>A0ACC4C8M2_POPAL</name>
<keyword evidence="2" id="KW-1185">Reference proteome</keyword>
<comment type="caution">
    <text evidence="1">The sequence shown here is derived from an EMBL/GenBank/DDBJ whole genome shotgun (WGS) entry which is preliminary data.</text>
</comment>